<evidence type="ECO:0000256" key="1">
    <source>
        <dbReference type="ARBA" id="ARBA00006886"/>
    </source>
</evidence>
<sequence>MPPKPRGLHLPSAATKPRILPRKPHLSKLHLDSTVLAQQANSPLAGINAPFVPPVAPQIPRRRRPAFSPGGFGLTSSSVPRAPDVRGLGRPITRTAEQEAEARAATVAEIARRDQVIANDELALEGKQKDEGEAEACYIPPPTTLHYHSTGTLPLVYSPTPLPPFQLAYETWGTLNAARDNAIIIHTGLSASSHVASGGNDVAAGTSSKPGWWEDFVGPGKSIDTNRFFVICSNVLGGCFGSTGPSSAYPPGDGHVRWATRFPLISIHDIARAQLGLLDYLGIDKLYANIGSSMGGMTSLSMAYLAPERMGRVASISATGRSGLGGVGMRYAQRSVLMADPNWNRGFYYDGIPPHEGMKLARQIATITYRSGPEWEQRFGRRMLSTEQKAKDMAQGIETAGVPRLSPDFLIETYLDHQGERFCLTYDANSLIYLSKAMDLFDMTGPALRDLATQFNAAYPDAPPFPLPSDLPAVSASSATTTRGPSQRSNPEADAQAAPPTAPKAFIPTSKSPHLPELADGLRRLKDIPALVLGVQSDVLFNVDQQRELADALKMAGNNRVTYFELGGLWGHDTFLLDVTTVGGALRGFLN</sequence>
<gene>
    <name evidence="4" type="ORF">EHS24_005415</name>
</gene>
<dbReference type="STRING" id="105984.A0A427XCW1"/>
<dbReference type="InterPro" id="IPR008220">
    <property type="entry name" value="HAT_MetX-like"/>
</dbReference>
<comment type="caution">
    <text evidence="4">The sequence shown here is derived from an EMBL/GenBank/DDBJ whole genome shotgun (WGS) entry which is preliminary data.</text>
</comment>
<comment type="similarity">
    <text evidence="1">Belongs to the AB hydrolase superfamily. MetX family.</text>
</comment>
<dbReference type="GO" id="GO:0009092">
    <property type="term" value="P:homoserine metabolic process"/>
    <property type="evidence" value="ECO:0007669"/>
    <property type="project" value="TreeGrafter"/>
</dbReference>
<reference evidence="4 5" key="1">
    <citation type="submission" date="2018-11" db="EMBL/GenBank/DDBJ databases">
        <title>Genome sequence of Apiotrichum porosum DSM 27194.</title>
        <authorList>
            <person name="Aliyu H."/>
            <person name="Gorte O."/>
            <person name="Ochsenreither K."/>
        </authorList>
    </citation>
    <scope>NUCLEOTIDE SEQUENCE [LARGE SCALE GENOMIC DNA]</scope>
    <source>
        <strain evidence="4 5">DSM 27194</strain>
    </source>
</reference>
<dbReference type="PANTHER" id="PTHR32268:SF16">
    <property type="entry name" value="SERINE O-SUCCINYLTRANSFERASE"/>
    <property type="match status" value="1"/>
</dbReference>
<dbReference type="GO" id="GO:0006535">
    <property type="term" value="P:cysteine biosynthetic process from serine"/>
    <property type="evidence" value="ECO:0007669"/>
    <property type="project" value="TreeGrafter"/>
</dbReference>
<dbReference type="GO" id="GO:0009086">
    <property type="term" value="P:methionine biosynthetic process"/>
    <property type="evidence" value="ECO:0007669"/>
    <property type="project" value="TreeGrafter"/>
</dbReference>
<feature type="region of interest" description="Disordered" evidence="2">
    <location>
        <begin position="466"/>
        <end position="512"/>
    </location>
</feature>
<feature type="compositionally biased region" description="Polar residues" evidence="2">
    <location>
        <begin position="475"/>
        <end position="490"/>
    </location>
</feature>
<dbReference type="AlphaFoldDB" id="A0A427XCW1"/>
<evidence type="ECO:0000259" key="3">
    <source>
        <dbReference type="Pfam" id="PF00561"/>
    </source>
</evidence>
<dbReference type="InterPro" id="IPR029058">
    <property type="entry name" value="AB_hydrolase_fold"/>
</dbReference>
<feature type="domain" description="AB hydrolase-1" evidence="3">
    <location>
        <begin position="182"/>
        <end position="386"/>
    </location>
</feature>
<evidence type="ECO:0000313" key="5">
    <source>
        <dbReference type="Proteomes" id="UP000279236"/>
    </source>
</evidence>
<dbReference type="HAMAP" id="MF_00296">
    <property type="entry name" value="MetX_acyltransf"/>
    <property type="match status" value="1"/>
</dbReference>
<dbReference type="NCBIfam" id="NF001209">
    <property type="entry name" value="PRK00175.1"/>
    <property type="match status" value="1"/>
</dbReference>
<dbReference type="RefSeq" id="XP_028471815.1">
    <property type="nucleotide sequence ID" value="XM_028620940.1"/>
</dbReference>
<dbReference type="Pfam" id="PF00561">
    <property type="entry name" value="Abhydrolase_1"/>
    <property type="match status" value="1"/>
</dbReference>
<dbReference type="GO" id="GO:0004414">
    <property type="term" value="F:homoserine O-acetyltransferase activity"/>
    <property type="evidence" value="ECO:0007669"/>
    <property type="project" value="TreeGrafter"/>
</dbReference>
<protein>
    <recommendedName>
        <fullName evidence="3">AB hydrolase-1 domain-containing protein</fullName>
    </recommendedName>
</protein>
<dbReference type="PANTHER" id="PTHR32268">
    <property type="entry name" value="HOMOSERINE O-ACETYLTRANSFERASE"/>
    <property type="match status" value="1"/>
</dbReference>
<feature type="region of interest" description="Disordered" evidence="2">
    <location>
        <begin position="62"/>
        <end position="87"/>
    </location>
</feature>
<name>A0A427XCW1_9TREE</name>
<dbReference type="GeneID" id="39589958"/>
<dbReference type="NCBIfam" id="TIGR01392">
    <property type="entry name" value="homoserO_Ac_trn"/>
    <property type="match status" value="1"/>
</dbReference>
<proteinExistence type="inferred from homology"/>
<dbReference type="GO" id="GO:0009001">
    <property type="term" value="F:serine O-acetyltransferase activity"/>
    <property type="evidence" value="ECO:0007669"/>
    <property type="project" value="TreeGrafter"/>
</dbReference>
<evidence type="ECO:0000313" key="4">
    <source>
        <dbReference type="EMBL" id="RSH76668.1"/>
    </source>
</evidence>
<dbReference type="SUPFAM" id="SSF53474">
    <property type="entry name" value="alpha/beta-Hydrolases"/>
    <property type="match status" value="1"/>
</dbReference>
<evidence type="ECO:0000256" key="2">
    <source>
        <dbReference type="SAM" id="MobiDB-lite"/>
    </source>
</evidence>
<dbReference type="Proteomes" id="UP000279236">
    <property type="component" value="Unassembled WGS sequence"/>
</dbReference>
<dbReference type="OrthoDB" id="444135at2759"/>
<accession>A0A427XCW1</accession>
<dbReference type="EMBL" id="RSCE01000022">
    <property type="protein sequence ID" value="RSH76668.1"/>
    <property type="molecule type" value="Genomic_DNA"/>
</dbReference>
<dbReference type="InterPro" id="IPR000073">
    <property type="entry name" value="AB_hydrolase_1"/>
</dbReference>
<dbReference type="GO" id="GO:0005739">
    <property type="term" value="C:mitochondrion"/>
    <property type="evidence" value="ECO:0007669"/>
    <property type="project" value="TreeGrafter"/>
</dbReference>
<organism evidence="4 5">
    <name type="scientific">Apiotrichum porosum</name>
    <dbReference type="NCBI Taxonomy" id="105984"/>
    <lineage>
        <taxon>Eukaryota</taxon>
        <taxon>Fungi</taxon>
        <taxon>Dikarya</taxon>
        <taxon>Basidiomycota</taxon>
        <taxon>Agaricomycotina</taxon>
        <taxon>Tremellomycetes</taxon>
        <taxon>Trichosporonales</taxon>
        <taxon>Trichosporonaceae</taxon>
        <taxon>Apiotrichum</taxon>
    </lineage>
</organism>
<dbReference type="Gene3D" id="3.40.50.1820">
    <property type="entry name" value="alpha/beta hydrolase"/>
    <property type="match status" value="1"/>
</dbReference>
<keyword evidence="5" id="KW-1185">Reference proteome</keyword>